<evidence type="ECO:0000256" key="2">
    <source>
        <dbReference type="ARBA" id="ARBA00023125"/>
    </source>
</evidence>
<keyword evidence="2 4" id="KW-0238">DNA-binding</keyword>
<dbReference type="KEGG" id="ddo:I597_0279"/>
<dbReference type="Pfam" id="PF00440">
    <property type="entry name" value="TetR_N"/>
    <property type="match status" value="1"/>
</dbReference>
<sequence>MKEQLLKTATELFLNQGFKSITMDDIAREMGMSKKTVYSYYENKEAIVSACALHIFTSVCGGIDGICAREMNPIEELYDIKKYVLEHINGERTSSMYQLQKYYPKIHQELRKSQYDYMQSCVTTNVLRGIEQGLFISEISVPFVVNIYFTGMTGIKDETIFPRSAFPVGDLHDMYLEYHIRGIVTPKGRKILNKLIKSNHN</sequence>
<dbReference type="SUPFAM" id="SSF48498">
    <property type="entry name" value="Tetracyclin repressor-like, C-terminal domain"/>
    <property type="match status" value="1"/>
</dbReference>
<dbReference type="RefSeq" id="WP_035325746.1">
    <property type="nucleotide sequence ID" value="NZ_CP015125.1"/>
</dbReference>
<dbReference type="SUPFAM" id="SSF46689">
    <property type="entry name" value="Homeodomain-like"/>
    <property type="match status" value="1"/>
</dbReference>
<dbReference type="InterPro" id="IPR050624">
    <property type="entry name" value="HTH-type_Tx_Regulator"/>
</dbReference>
<name>A0A0A2GTL6_9FLAO</name>
<dbReference type="InterPro" id="IPR036271">
    <property type="entry name" value="Tet_transcr_reg_TetR-rel_C_sf"/>
</dbReference>
<dbReference type="InterPro" id="IPR009057">
    <property type="entry name" value="Homeodomain-like_sf"/>
</dbReference>
<evidence type="ECO:0000259" key="5">
    <source>
        <dbReference type="PROSITE" id="PS50977"/>
    </source>
</evidence>
<protein>
    <submittedName>
        <fullName evidence="6">TetR family transcriptional regulator</fullName>
    </submittedName>
</protein>
<reference evidence="6 7" key="1">
    <citation type="submission" date="2014-10" db="EMBL/GenBank/DDBJ databases">
        <title>Draft genome sequence of the proteorhodopsin-containing marine bacterium Dokdonia donghaensis.</title>
        <authorList>
            <person name="Gomez-Consarnau L."/>
            <person name="Gonzalez J.M."/>
            <person name="Riedel T."/>
            <person name="Jaenicke S."/>
            <person name="Wagner-Doebler I."/>
            <person name="Fuhrman J.A."/>
        </authorList>
    </citation>
    <scope>NUCLEOTIDE SEQUENCE [LARGE SCALE GENOMIC DNA]</scope>
    <source>
        <strain evidence="6 7">DSW-1</strain>
    </source>
</reference>
<accession>A0A0A2GTL6</accession>
<dbReference type="AlphaFoldDB" id="A0A0A2GTL6"/>
<dbReference type="Gene3D" id="1.10.357.10">
    <property type="entry name" value="Tetracycline Repressor, domain 2"/>
    <property type="match status" value="1"/>
</dbReference>
<proteinExistence type="predicted"/>
<dbReference type="EMBL" id="JSAQ01000001">
    <property type="protein sequence ID" value="KGO06624.1"/>
    <property type="molecule type" value="Genomic_DNA"/>
</dbReference>
<evidence type="ECO:0000256" key="4">
    <source>
        <dbReference type="PROSITE-ProRule" id="PRU00335"/>
    </source>
</evidence>
<gene>
    <name evidence="6" type="ORF">NV36_07065</name>
</gene>
<evidence type="ECO:0000313" key="6">
    <source>
        <dbReference type="EMBL" id="KGO06624.1"/>
    </source>
</evidence>
<dbReference type="PANTHER" id="PTHR43479:SF11">
    <property type="entry name" value="ACREF_ENVCD OPERON REPRESSOR-RELATED"/>
    <property type="match status" value="1"/>
</dbReference>
<feature type="DNA-binding region" description="H-T-H motif" evidence="4">
    <location>
        <begin position="22"/>
        <end position="41"/>
    </location>
</feature>
<keyword evidence="1" id="KW-0805">Transcription regulation</keyword>
<dbReference type="GO" id="GO:0003677">
    <property type="term" value="F:DNA binding"/>
    <property type="evidence" value="ECO:0007669"/>
    <property type="project" value="UniProtKB-UniRule"/>
</dbReference>
<dbReference type="PRINTS" id="PR00455">
    <property type="entry name" value="HTHTETR"/>
</dbReference>
<evidence type="ECO:0000313" key="7">
    <source>
        <dbReference type="Proteomes" id="UP000030140"/>
    </source>
</evidence>
<dbReference type="InterPro" id="IPR001647">
    <property type="entry name" value="HTH_TetR"/>
</dbReference>
<comment type="caution">
    <text evidence="6">The sequence shown here is derived from an EMBL/GenBank/DDBJ whole genome shotgun (WGS) entry which is preliminary data.</text>
</comment>
<dbReference type="PATRIC" id="fig|1300343.5.peg.281"/>
<feature type="domain" description="HTH tetR-type" evidence="5">
    <location>
        <begin position="1"/>
        <end position="59"/>
    </location>
</feature>
<dbReference type="PROSITE" id="PS50977">
    <property type="entry name" value="HTH_TETR_2"/>
    <property type="match status" value="1"/>
</dbReference>
<organism evidence="6 7">
    <name type="scientific">Dokdonia donghaensis DSW-1</name>
    <dbReference type="NCBI Taxonomy" id="1300343"/>
    <lineage>
        <taxon>Bacteria</taxon>
        <taxon>Pseudomonadati</taxon>
        <taxon>Bacteroidota</taxon>
        <taxon>Flavobacteriia</taxon>
        <taxon>Flavobacteriales</taxon>
        <taxon>Flavobacteriaceae</taxon>
        <taxon>Dokdonia</taxon>
    </lineage>
</organism>
<keyword evidence="7" id="KW-1185">Reference proteome</keyword>
<dbReference type="Proteomes" id="UP000030140">
    <property type="component" value="Unassembled WGS sequence"/>
</dbReference>
<dbReference type="Gene3D" id="1.10.10.60">
    <property type="entry name" value="Homeodomain-like"/>
    <property type="match status" value="1"/>
</dbReference>
<keyword evidence="3" id="KW-0804">Transcription</keyword>
<dbReference type="FunFam" id="1.10.10.60:FF:000141">
    <property type="entry name" value="TetR family transcriptional regulator"/>
    <property type="match status" value="1"/>
</dbReference>
<evidence type="ECO:0000256" key="1">
    <source>
        <dbReference type="ARBA" id="ARBA00023015"/>
    </source>
</evidence>
<dbReference type="OrthoDB" id="881297at2"/>
<evidence type="ECO:0000256" key="3">
    <source>
        <dbReference type="ARBA" id="ARBA00023163"/>
    </source>
</evidence>
<dbReference type="PANTHER" id="PTHR43479">
    <property type="entry name" value="ACREF/ENVCD OPERON REPRESSOR-RELATED"/>
    <property type="match status" value="1"/>
</dbReference>